<accession>A0A0F9RSA3</accession>
<evidence type="ECO:0000256" key="8">
    <source>
        <dbReference type="SAM" id="Phobius"/>
    </source>
</evidence>
<feature type="transmembrane region" description="Helical" evidence="8">
    <location>
        <begin position="173"/>
        <end position="195"/>
    </location>
</feature>
<feature type="transmembrane region" description="Helical" evidence="8">
    <location>
        <begin position="262"/>
        <end position="283"/>
    </location>
</feature>
<gene>
    <name evidence="10" type="ORF">LCGC14_0560530</name>
</gene>
<feature type="transmembrane region" description="Helical" evidence="8">
    <location>
        <begin position="207"/>
        <end position="229"/>
    </location>
</feature>
<evidence type="ECO:0000256" key="2">
    <source>
        <dbReference type="ARBA" id="ARBA00007362"/>
    </source>
</evidence>
<evidence type="ECO:0000256" key="4">
    <source>
        <dbReference type="ARBA" id="ARBA00022475"/>
    </source>
</evidence>
<keyword evidence="6 8" id="KW-1133">Transmembrane helix</keyword>
<keyword evidence="7 8" id="KW-0472">Membrane</keyword>
<dbReference type="PANTHER" id="PTHR22911:SF137">
    <property type="entry name" value="SOLUTE CARRIER FAMILY 35 MEMBER G2-RELATED"/>
    <property type="match status" value="1"/>
</dbReference>
<reference evidence="10" key="1">
    <citation type="journal article" date="2015" name="Nature">
        <title>Complex archaea that bridge the gap between prokaryotes and eukaryotes.</title>
        <authorList>
            <person name="Spang A."/>
            <person name="Saw J.H."/>
            <person name="Jorgensen S.L."/>
            <person name="Zaremba-Niedzwiedzka K."/>
            <person name="Martijn J."/>
            <person name="Lind A.E."/>
            <person name="van Eijk R."/>
            <person name="Schleper C."/>
            <person name="Guy L."/>
            <person name="Ettema T.J."/>
        </authorList>
    </citation>
    <scope>NUCLEOTIDE SEQUENCE</scope>
</reference>
<dbReference type="InterPro" id="IPR000620">
    <property type="entry name" value="EamA_dom"/>
</dbReference>
<keyword evidence="3" id="KW-0813">Transport</keyword>
<feature type="transmembrane region" description="Helical" evidence="8">
    <location>
        <begin position="98"/>
        <end position="115"/>
    </location>
</feature>
<dbReference type="SUPFAM" id="SSF103481">
    <property type="entry name" value="Multidrug resistance efflux transporter EmrE"/>
    <property type="match status" value="2"/>
</dbReference>
<evidence type="ECO:0000313" key="10">
    <source>
        <dbReference type="EMBL" id="KKN57609.1"/>
    </source>
</evidence>
<dbReference type="PANTHER" id="PTHR22911">
    <property type="entry name" value="ACYL-MALONYL CONDENSING ENZYME-RELATED"/>
    <property type="match status" value="1"/>
</dbReference>
<evidence type="ECO:0000259" key="9">
    <source>
        <dbReference type="Pfam" id="PF00892"/>
    </source>
</evidence>
<keyword evidence="4" id="KW-1003">Cell membrane</keyword>
<comment type="caution">
    <text evidence="10">The sequence shown here is derived from an EMBL/GenBank/DDBJ whole genome shotgun (WGS) entry which is preliminary data.</text>
</comment>
<evidence type="ECO:0000256" key="1">
    <source>
        <dbReference type="ARBA" id="ARBA00004651"/>
    </source>
</evidence>
<evidence type="ECO:0000256" key="6">
    <source>
        <dbReference type="ARBA" id="ARBA00022989"/>
    </source>
</evidence>
<evidence type="ECO:0000256" key="7">
    <source>
        <dbReference type="ARBA" id="ARBA00023136"/>
    </source>
</evidence>
<dbReference type="Pfam" id="PF00892">
    <property type="entry name" value="EamA"/>
    <property type="match status" value="1"/>
</dbReference>
<feature type="transmembrane region" description="Helical" evidence="8">
    <location>
        <begin position="37"/>
        <end position="54"/>
    </location>
</feature>
<dbReference type="InterPro" id="IPR037185">
    <property type="entry name" value="EmrE-like"/>
</dbReference>
<feature type="transmembrane region" description="Helical" evidence="8">
    <location>
        <begin position="236"/>
        <end position="256"/>
    </location>
</feature>
<keyword evidence="5 8" id="KW-0812">Transmembrane</keyword>
<feature type="transmembrane region" description="Helical" evidence="8">
    <location>
        <begin position="145"/>
        <end position="161"/>
    </location>
</feature>
<name>A0A0F9RSA3_9ZZZZ</name>
<dbReference type="EMBL" id="LAZR01000796">
    <property type="protein sequence ID" value="KKN57609.1"/>
    <property type="molecule type" value="Genomic_DNA"/>
</dbReference>
<dbReference type="AlphaFoldDB" id="A0A0F9RSA3"/>
<protein>
    <recommendedName>
        <fullName evidence="9">EamA domain-containing protein</fullName>
    </recommendedName>
</protein>
<proteinExistence type="inferred from homology"/>
<comment type="similarity">
    <text evidence="2">Belongs to the EamA transporter family.</text>
</comment>
<feature type="transmembrane region" description="Helical" evidence="8">
    <location>
        <begin position="66"/>
        <end position="86"/>
    </location>
</feature>
<evidence type="ECO:0000256" key="3">
    <source>
        <dbReference type="ARBA" id="ARBA00022448"/>
    </source>
</evidence>
<dbReference type="GO" id="GO:0005886">
    <property type="term" value="C:plasma membrane"/>
    <property type="evidence" value="ECO:0007669"/>
    <property type="project" value="UniProtKB-SubCell"/>
</dbReference>
<sequence length="289" mass="32633">MQGIILAIAAYSLWGLFPLFFSYLSDISPVEVVTHRIIWSLVAMLLLGLVLRRWGKLLAALQDKKLLAWMGLSALLIGINWMTYIWAVTNHRVLESSLGYFMTPVVSLMLARLFFKEQLHPLQAWAGLFATVAIVWEFISLGAIPWISLVLSMAFAFYGVVRKYCNIDGISGLTVEMFWLLPLGLTWIGWQVFGLHNAVAFGSTPKITLLLISSGFVTALPLVLFAMAARRADLSIVGFIMYINPTIQFLIAVFVLNEAYPPQRMVTFCIIWFALLLFMIGLWKMRKTN</sequence>
<dbReference type="NCBIfam" id="TIGR00688">
    <property type="entry name" value="rarD"/>
    <property type="match status" value="1"/>
</dbReference>
<comment type="subcellular location">
    <subcellularLocation>
        <location evidence="1">Cell membrane</location>
        <topology evidence="1">Multi-pass membrane protein</topology>
    </subcellularLocation>
</comment>
<organism evidence="10">
    <name type="scientific">marine sediment metagenome</name>
    <dbReference type="NCBI Taxonomy" id="412755"/>
    <lineage>
        <taxon>unclassified sequences</taxon>
        <taxon>metagenomes</taxon>
        <taxon>ecological metagenomes</taxon>
    </lineage>
</organism>
<feature type="domain" description="EamA" evidence="9">
    <location>
        <begin position="2"/>
        <end position="135"/>
    </location>
</feature>
<evidence type="ECO:0000256" key="5">
    <source>
        <dbReference type="ARBA" id="ARBA00022692"/>
    </source>
</evidence>
<dbReference type="InterPro" id="IPR004626">
    <property type="entry name" value="RarD"/>
</dbReference>
<feature type="transmembrane region" description="Helical" evidence="8">
    <location>
        <begin position="5"/>
        <end position="25"/>
    </location>
</feature>